<sequence length="162" mass="18091">MEHSDGCELVTRALSPHRCLLCVALRRLGRRCLKAAKGNRDRRRGDRHVGCQTLADESRGLVVDRQANRSALTGNISSSEPLGEDDGAESCSAVILSCLHVTNISVLPWKRVFKETRQNMQQQLQRRVLHASALQQTLSLNNEFNKSSDQCFPAPKLGQNRE</sequence>
<gene>
    <name evidence="1" type="primary">Nfu_g_1_018054</name>
</gene>
<dbReference type="EMBL" id="HADY01024550">
    <property type="protein sequence ID" value="SBP63035.1"/>
    <property type="molecule type" value="Transcribed_RNA"/>
</dbReference>
<name>A0A1A8B963_NOTFU</name>
<dbReference type="AlphaFoldDB" id="A0A1A8B963"/>
<organism evidence="1">
    <name type="scientific">Nothobranchius furzeri</name>
    <name type="common">Turquoise killifish</name>
    <dbReference type="NCBI Taxonomy" id="105023"/>
    <lineage>
        <taxon>Eukaryota</taxon>
        <taxon>Metazoa</taxon>
        <taxon>Chordata</taxon>
        <taxon>Craniata</taxon>
        <taxon>Vertebrata</taxon>
        <taxon>Euteleostomi</taxon>
        <taxon>Actinopterygii</taxon>
        <taxon>Neopterygii</taxon>
        <taxon>Teleostei</taxon>
        <taxon>Neoteleostei</taxon>
        <taxon>Acanthomorphata</taxon>
        <taxon>Ovalentaria</taxon>
        <taxon>Atherinomorphae</taxon>
        <taxon>Cyprinodontiformes</taxon>
        <taxon>Nothobranchiidae</taxon>
        <taxon>Nothobranchius</taxon>
    </lineage>
</organism>
<accession>A0A1A8B963</accession>
<proteinExistence type="predicted"/>
<reference evidence="1" key="1">
    <citation type="submission" date="2016-05" db="EMBL/GenBank/DDBJ databases">
        <authorList>
            <person name="Lavstsen T."/>
            <person name="Jespersen J.S."/>
        </authorList>
    </citation>
    <scope>NUCLEOTIDE SEQUENCE</scope>
    <source>
        <tissue evidence="1">Brain</tissue>
    </source>
</reference>
<evidence type="ECO:0000313" key="1">
    <source>
        <dbReference type="EMBL" id="SBP63035.1"/>
    </source>
</evidence>
<reference evidence="1" key="2">
    <citation type="submission" date="2016-06" db="EMBL/GenBank/DDBJ databases">
        <title>The genome of a short-lived fish provides insights into sex chromosome evolution and the genetic control of aging.</title>
        <authorList>
            <person name="Reichwald K."/>
            <person name="Felder M."/>
            <person name="Petzold A."/>
            <person name="Koch P."/>
            <person name="Groth M."/>
            <person name="Platzer M."/>
        </authorList>
    </citation>
    <scope>NUCLEOTIDE SEQUENCE</scope>
    <source>
        <tissue evidence="1">Brain</tissue>
    </source>
</reference>
<protein>
    <submittedName>
        <fullName evidence="1">Uncharacterized protein</fullName>
    </submittedName>
</protein>